<keyword evidence="2" id="KW-1185">Reference proteome</keyword>
<dbReference type="EMBL" id="LWDG02000798">
    <property type="protein sequence ID" value="KAE8262406.1"/>
    <property type="molecule type" value="Genomic_DNA"/>
</dbReference>
<reference evidence="1" key="2">
    <citation type="journal article" date="2019" name="IMA Fungus">
        <title>Genome sequencing and comparison of five Tilletia species to identify candidate genes for the detection of regulated species infecting wheat.</title>
        <authorList>
            <person name="Nguyen H.D.T."/>
            <person name="Sultana T."/>
            <person name="Kesanakurti P."/>
            <person name="Hambleton S."/>
        </authorList>
    </citation>
    <scope>NUCLEOTIDE SEQUENCE</scope>
    <source>
        <strain evidence="1">DAOMC 236422</strain>
    </source>
</reference>
<protein>
    <submittedName>
        <fullName evidence="1">Uncharacterized protein</fullName>
    </submittedName>
</protein>
<evidence type="ECO:0000313" key="2">
    <source>
        <dbReference type="Proteomes" id="UP000078113"/>
    </source>
</evidence>
<organism evidence="1 2">
    <name type="scientific">Tilletia walkeri</name>
    <dbReference type="NCBI Taxonomy" id="117179"/>
    <lineage>
        <taxon>Eukaryota</taxon>
        <taxon>Fungi</taxon>
        <taxon>Dikarya</taxon>
        <taxon>Basidiomycota</taxon>
        <taxon>Ustilaginomycotina</taxon>
        <taxon>Exobasidiomycetes</taxon>
        <taxon>Tilletiales</taxon>
        <taxon>Tilletiaceae</taxon>
        <taxon>Tilletia</taxon>
    </lineage>
</organism>
<sequence>MPSTGRTEEEVRQAIGAHFEVVPGSQPVEVQCRICAHEGSRPFQFRPRVLEGHKNTQKHQRNLRSIPHLQGAEHTSTGPAENQLEDVDKLQEDGVSNETENPWADADAPSWFGWENEQAFWELAEERDDVMLGLQEEMLQIRREDQEMMGVLGPAVEGMVGQETGSWGPFKERRIFVALAFLLSPRHCHHLATLELALKMAQALGAPRVPTIDVC</sequence>
<proteinExistence type="predicted"/>
<gene>
    <name evidence="1" type="ORF">A4X09_0g7470</name>
</gene>
<evidence type="ECO:0000313" key="1">
    <source>
        <dbReference type="EMBL" id="KAE8262406.1"/>
    </source>
</evidence>
<reference evidence="1" key="1">
    <citation type="submission" date="2016-04" db="EMBL/GenBank/DDBJ databases">
        <authorList>
            <person name="Nguyen H.D."/>
            <person name="Samba Siva P."/>
            <person name="Cullis J."/>
            <person name="Levesque C.A."/>
            <person name="Hambleton S."/>
        </authorList>
    </citation>
    <scope>NUCLEOTIDE SEQUENCE</scope>
    <source>
        <strain evidence="1">DAOMC 236422</strain>
    </source>
</reference>
<dbReference type="AlphaFoldDB" id="A0A8X7N3F7"/>
<dbReference type="Proteomes" id="UP000078113">
    <property type="component" value="Unassembled WGS sequence"/>
</dbReference>
<comment type="caution">
    <text evidence="1">The sequence shown here is derived from an EMBL/GenBank/DDBJ whole genome shotgun (WGS) entry which is preliminary data.</text>
</comment>
<accession>A0A8X7N3F7</accession>
<name>A0A8X7N3F7_9BASI</name>